<comment type="caution">
    <text evidence="3">The sequence shown here is derived from an EMBL/GenBank/DDBJ whole genome shotgun (WGS) entry which is preliminary data.</text>
</comment>
<dbReference type="AlphaFoldDB" id="A0A7V5PME2"/>
<keyword evidence="1" id="KW-0479">Metal-binding</keyword>
<accession>A0A7V5PME2</accession>
<feature type="domain" description="Cupin type-2" evidence="2">
    <location>
        <begin position="37"/>
        <end position="100"/>
    </location>
</feature>
<organism evidence="3">
    <name type="scientific">Caldithrix abyssi</name>
    <dbReference type="NCBI Taxonomy" id="187145"/>
    <lineage>
        <taxon>Bacteria</taxon>
        <taxon>Pseudomonadati</taxon>
        <taxon>Calditrichota</taxon>
        <taxon>Calditrichia</taxon>
        <taxon>Calditrichales</taxon>
        <taxon>Calditrichaceae</taxon>
        <taxon>Caldithrix</taxon>
    </lineage>
</organism>
<dbReference type="InterPro" id="IPR051610">
    <property type="entry name" value="GPI/OXD"/>
</dbReference>
<dbReference type="Pfam" id="PF07883">
    <property type="entry name" value="Cupin_2"/>
    <property type="match status" value="1"/>
</dbReference>
<dbReference type="InterPro" id="IPR013096">
    <property type="entry name" value="Cupin_2"/>
</dbReference>
<evidence type="ECO:0000259" key="2">
    <source>
        <dbReference type="Pfam" id="PF07883"/>
    </source>
</evidence>
<dbReference type="Gene3D" id="2.60.120.10">
    <property type="entry name" value="Jelly Rolls"/>
    <property type="match status" value="1"/>
</dbReference>
<name>A0A7V5PME2_CALAY</name>
<dbReference type="Proteomes" id="UP000886124">
    <property type="component" value="Unassembled WGS sequence"/>
</dbReference>
<protein>
    <submittedName>
        <fullName evidence="3">Cupin domain-containing protein</fullName>
    </submittedName>
</protein>
<evidence type="ECO:0000313" key="3">
    <source>
        <dbReference type="EMBL" id="HHJ51576.1"/>
    </source>
</evidence>
<dbReference type="SUPFAM" id="SSF51182">
    <property type="entry name" value="RmlC-like cupins"/>
    <property type="match status" value="1"/>
</dbReference>
<dbReference type="InterPro" id="IPR014710">
    <property type="entry name" value="RmlC-like_jellyroll"/>
</dbReference>
<reference evidence="3" key="1">
    <citation type="journal article" date="2020" name="mSystems">
        <title>Genome- and Community-Level Interaction Insights into Carbon Utilization and Element Cycling Functions of Hydrothermarchaeota in Hydrothermal Sediment.</title>
        <authorList>
            <person name="Zhou Z."/>
            <person name="Liu Y."/>
            <person name="Xu W."/>
            <person name="Pan J."/>
            <person name="Luo Z.H."/>
            <person name="Li M."/>
        </authorList>
    </citation>
    <scope>NUCLEOTIDE SEQUENCE [LARGE SCALE GENOMIC DNA]</scope>
    <source>
        <strain evidence="3">HyVt-527</strain>
    </source>
</reference>
<sequence length="115" mass="13242">MKITRFKQAPRYEPEKDWKRVSICAEKEVSIEHFVKPPKHASPRHRHENAQVLVVLQGRLAVITDEEGEQILEQGDSAYIPANQPHVVKNLLDTVSVGLDIFIPGRSFDFWLNEK</sequence>
<evidence type="ECO:0000256" key="1">
    <source>
        <dbReference type="ARBA" id="ARBA00022723"/>
    </source>
</evidence>
<proteinExistence type="predicted"/>
<gene>
    <name evidence="3" type="ORF">ENJ89_00150</name>
</gene>
<dbReference type="PANTHER" id="PTHR35848">
    <property type="entry name" value="OXALATE-BINDING PROTEIN"/>
    <property type="match status" value="1"/>
</dbReference>
<dbReference type="EMBL" id="DROD01000009">
    <property type="protein sequence ID" value="HHJ51576.1"/>
    <property type="molecule type" value="Genomic_DNA"/>
</dbReference>
<dbReference type="GO" id="GO:0046872">
    <property type="term" value="F:metal ion binding"/>
    <property type="evidence" value="ECO:0007669"/>
    <property type="project" value="UniProtKB-KW"/>
</dbReference>
<dbReference type="InterPro" id="IPR011051">
    <property type="entry name" value="RmlC_Cupin_sf"/>
</dbReference>